<gene>
    <name evidence="3" type="ORF">P7K49_018799</name>
</gene>
<evidence type="ECO:0000256" key="2">
    <source>
        <dbReference type="SAM" id="Phobius"/>
    </source>
</evidence>
<sequence>MQPAKEPPPSITLVTGAQSTRVCGSICLPHSGKCPGREDTGQRLVKGTDGGGSGSSLETAIPSGEDALSAQLQPVQDLATTPPIPQSEDENSDDYTPVDDVGSLWTTLSTFVALFVLTLLYSGIVTFIKVRGVAGP</sequence>
<proteinExistence type="predicted"/>
<reference evidence="3 4" key="1">
    <citation type="submission" date="2023-05" db="EMBL/GenBank/DDBJ databases">
        <title>B98-5 Cell Line De Novo Hybrid Assembly: An Optical Mapping Approach.</title>
        <authorList>
            <person name="Kananen K."/>
            <person name="Auerbach J.A."/>
            <person name="Kautto E."/>
            <person name="Blachly J.S."/>
        </authorList>
    </citation>
    <scope>NUCLEOTIDE SEQUENCE [LARGE SCALE GENOMIC DNA]</scope>
    <source>
        <strain evidence="3">B95-8</strain>
        <tissue evidence="3">Cell line</tissue>
    </source>
</reference>
<organism evidence="3 4">
    <name type="scientific">Saguinus oedipus</name>
    <name type="common">Cotton-top tamarin</name>
    <name type="synonym">Oedipomidas oedipus</name>
    <dbReference type="NCBI Taxonomy" id="9490"/>
    <lineage>
        <taxon>Eukaryota</taxon>
        <taxon>Metazoa</taxon>
        <taxon>Chordata</taxon>
        <taxon>Craniata</taxon>
        <taxon>Vertebrata</taxon>
        <taxon>Euteleostomi</taxon>
        <taxon>Mammalia</taxon>
        <taxon>Eutheria</taxon>
        <taxon>Euarchontoglires</taxon>
        <taxon>Primates</taxon>
        <taxon>Haplorrhini</taxon>
        <taxon>Platyrrhini</taxon>
        <taxon>Cebidae</taxon>
        <taxon>Callitrichinae</taxon>
        <taxon>Saguinus</taxon>
    </lineage>
</organism>
<keyword evidence="4" id="KW-1185">Reference proteome</keyword>
<feature type="compositionally biased region" description="Acidic residues" evidence="1">
    <location>
        <begin position="87"/>
        <end position="96"/>
    </location>
</feature>
<evidence type="ECO:0000256" key="1">
    <source>
        <dbReference type="SAM" id="MobiDB-lite"/>
    </source>
</evidence>
<name>A0ABQ9V6E5_SAGOE</name>
<keyword evidence="2" id="KW-1133">Transmembrane helix</keyword>
<dbReference type="EMBL" id="JASSZA010000008">
    <property type="protein sequence ID" value="KAK2104943.1"/>
    <property type="molecule type" value="Genomic_DNA"/>
</dbReference>
<keyword evidence="2" id="KW-0472">Membrane</keyword>
<feature type="transmembrane region" description="Helical" evidence="2">
    <location>
        <begin position="104"/>
        <end position="128"/>
    </location>
</feature>
<keyword evidence="2" id="KW-0812">Transmembrane</keyword>
<evidence type="ECO:0000313" key="4">
    <source>
        <dbReference type="Proteomes" id="UP001266305"/>
    </source>
</evidence>
<dbReference type="Proteomes" id="UP001266305">
    <property type="component" value="Unassembled WGS sequence"/>
</dbReference>
<protein>
    <submittedName>
        <fullName evidence="3">Uncharacterized protein</fullName>
    </submittedName>
</protein>
<feature type="region of interest" description="Disordered" evidence="1">
    <location>
        <begin position="31"/>
        <end position="96"/>
    </location>
</feature>
<evidence type="ECO:0000313" key="3">
    <source>
        <dbReference type="EMBL" id="KAK2104943.1"/>
    </source>
</evidence>
<comment type="caution">
    <text evidence="3">The sequence shown here is derived from an EMBL/GenBank/DDBJ whole genome shotgun (WGS) entry which is preliminary data.</text>
</comment>
<accession>A0ABQ9V6E5</accession>